<evidence type="ECO:0000313" key="1">
    <source>
        <dbReference type="EMBL" id="KAH7913662.1"/>
    </source>
</evidence>
<comment type="caution">
    <text evidence="1">The sequence shown here is derived from an EMBL/GenBank/DDBJ whole genome shotgun (WGS) entry which is preliminary data.</text>
</comment>
<keyword evidence="2" id="KW-1185">Reference proteome</keyword>
<protein>
    <submittedName>
        <fullName evidence="1">Uncharacterized protein</fullName>
    </submittedName>
</protein>
<proteinExistence type="predicted"/>
<evidence type="ECO:0000313" key="2">
    <source>
        <dbReference type="Proteomes" id="UP000790377"/>
    </source>
</evidence>
<accession>A0ACB8AK85</accession>
<organism evidence="1 2">
    <name type="scientific">Hygrophoropsis aurantiaca</name>
    <dbReference type="NCBI Taxonomy" id="72124"/>
    <lineage>
        <taxon>Eukaryota</taxon>
        <taxon>Fungi</taxon>
        <taxon>Dikarya</taxon>
        <taxon>Basidiomycota</taxon>
        <taxon>Agaricomycotina</taxon>
        <taxon>Agaricomycetes</taxon>
        <taxon>Agaricomycetidae</taxon>
        <taxon>Boletales</taxon>
        <taxon>Coniophorineae</taxon>
        <taxon>Hygrophoropsidaceae</taxon>
        <taxon>Hygrophoropsis</taxon>
    </lineage>
</organism>
<sequence>MSRPSLLSIVHSTLDTLNGSTPSHPFSKTYTPSTTALNSVISSTNQLNYSLAQLTNVPFASTKLVSLLKQDTAIQNTLNQSNSLLIAHSNTSRSGLYPDTTLFSPSAVIDRISTWGTTAGMEAFTDTGTSPGSKVNIVLGGKVLVVDLEFDSDKCQVASVKTSFAPSATSAPTLDTFLLNKIAAWINIIQQANDVMFEVTTHTEDPAILAARMSRDIQESFNYLMLLDALAEKEGIQWFTDIDHVSEAALEKVKTILGNDASTVDTLLTRVPLPLPYLQVPAISFLVWLSPHAYLQLLRSAPSNSPSTSPKLDVPTSHITSFLGMNVPVDGAVVATLKLVPSSNAPHNVSSDASDHTFPSSPRHAWILDFTSNSRGGIVITQTRARALLKIIGGIQSNDNSPSAAGIPPFAFGMPVQTPVNGGPNWLDLLLNVAGGTAEHYNAIYRSPSDSHPPLRLRLTTPQEPGFVLQQIPVKNVNEVSKVLEIVKDQCWLNETFRSLQWTPTQVPSDSMSDQKNEQDEVSPEFLTSLLSGSLAPRSIPVTIYLPSQPFSLRGSTAPPPPPNSTESDLFGGMDMDMDMDIPGLSMGMGMDMGMDMNMNMMMGGDTNSASNLTSTQPSDPKPTIVLSTPARAPRSGLMEVQVSFGDGGSATGMRVEVSDGMNVPRIEEIVRRGGIWSLPGRAWSQSSNGK</sequence>
<reference evidence="1" key="1">
    <citation type="journal article" date="2021" name="New Phytol.">
        <title>Evolutionary innovations through gain and loss of genes in the ectomycorrhizal Boletales.</title>
        <authorList>
            <person name="Wu G."/>
            <person name="Miyauchi S."/>
            <person name="Morin E."/>
            <person name="Kuo A."/>
            <person name="Drula E."/>
            <person name="Varga T."/>
            <person name="Kohler A."/>
            <person name="Feng B."/>
            <person name="Cao Y."/>
            <person name="Lipzen A."/>
            <person name="Daum C."/>
            <person name="Hundley H."/>
            <person name="Pangilinan J."/>
            <person name="Johnson J."/>
            <person name="Barry K."/>
            <person name="LaButti K."/>
            <person name="Ng V."/>
            <person name="Ahrendt S."/>
            <person name="Min B."/>
            <person name="Choi I.G."/>
            <person name="Park H."/>
            <person name="Plett J.M."/>
            <person name="Magnuson J."/>
            <person name="Spatafora J.W."/>
            <person name="Nagy L.G."/>
            <person name="Henrissat B."/>
            <person name="Grigoriev I.V."/>
            <person name="Yang Z.L."/>
            <person name="Xu J."/>
            <person name="Martin F.M."/>
        </authorList>
    </citation>
    <scope>NUCLEOTIDE SEQUENCE</scope>
    <source>
        <strain evidence="1">ATCC 28755</strain>
    </source>
</reference>
<dbReference type="EMBL" id="MU267626">
    <property type="protein sequence ID" value="KAH7913662.1"/>
    <property type="molecule type" value="Genomic_DNA"/>
</dbReference>
<dbReference type="Proteomes" id="UP000790377">
    <property type="component" value="Unassembled WGS sequence"/>
</dbReference>
<gene>
    <name evidence="1" type="ORF">BJ138DRAFT_1145454</name>
</gene>
<name>A0ACB8AK85_9AGAM</name>